<feature type="compositionally biased region" description="Low complexity" evidence="6">
    <location>
        <begin position="375"/>
        <end position="385"/>
    </location>
</feature>
<evidence type="ECO:0000256" key="4">
    <source>
        <dbReference type="ARBA" id="ARBA00044511"/>
    </source>
</evidence>
<feature type="compositionally biased region" description="Low complexity" evidence="6">
    <location>
        <begin position="772"/>
        <end position="788"/>
    </location>
</feature>
<reference evidence="7 8" key="1">
    <citation type="submission" date="2018-03" db="EMBL/GenBank/DDBJ databases">
        <authorList>
            <person name="Guldener U."/>
        </authorList>
    </citation>
    <scope>NUCLEOTIDE SEQUENCE [LARGE SCALE GENOMIC DNA]</scope>
    <source>
        <strain evidence="7 8">DAOM196992</strain>
    </source>
</reference>
<dbReference type="InterPro" id="IPR011990">
    <property type="entry name" value="TPR-like_helical_dom_sf"/>
</dbReference>
<comment type="similarity">
    <text evidence="1">Belongs to the CCM1 family.</text>
</comment>
<dbReference type="EMBL" id="OOIP01000046">
    <property type="protein sequence ID" value="SPO42208.1"/>
    <property type="molecule type" value="Genomic_DNA"/>
</dbReference>
<dbReference type="Gene3D" id="1.25.40.10">
    <property type="entry name" value="Tetratricopeptide repeat domain"/>
    <property type="match status" value="4"/>
</dbReference>
<comment type="function">
    <text evidence="3">Regulates mitochondrial small subunit maturation by controlling 15S rRNA 5'-end processing. Localizes to the 5' precursor of the 15S rRNA in a position that is subsequently occupied by mS47 in the mature yeast mtSSU. Uses structure and sequence-specific RNA recognition, binding to a single-stranded region of the precursor and specifically recognizing bases -6 to -1. The exchange of Ccm1 for mS47 is coupled to the irreversible removal of precursor rRNA that is accompanied by conformational changes of the mitoribosomal proteins uS5m and mS26. These conformational changes signal completion of 5'-end rRNA processing through protection of the mature 5'-end of the 15S rRNA and stabilization of mS47. The removal of the 5' precursor together with the dissociation of Ccm1 may be catalyzed by the 5'-3' exoribonuclease Pet127. Involved in the specific removal of group I introns in mitochondrial encoded transcripts.</text>
</comment>
<dbReference type="Proteomes" id="UP000323386">
    <property type="component" value="Unassembled WGS sequence"/>
</dbReference>
<keyword evidence="8" id="KW-1185">Reference proteome</keyword>
<dbReference type="InterPro" id="IPR002885">
    <property type="entry name" value="PPR_rpt"/>
</dbReference>
<evidence type="ECO:0008006" key="9">
    <source>
        <dbReference type="Google" id="ProtNLM"/>
    </source>
</evidence>
<dbReference type="Pfam" id="PF01535">
    <property type="entry name" value="PPR"/>
    <property type="match status" value="3"/>
</dbReference>
<feature type="repeat" description="PPR" evidence="5">
    <location>
        <begin position="581"/>
        <end position="615"/>
    </location>
</feature>
<accession>A0A5C3FCX8</accession>
<feature type="region of interest" description="Disordered" evidence="6">
    <location>
        <begin position="937"/>
        <end position="957"/>
    </location>
</feature>
<dbReference type="PANTHER" id="PTHR47447">
    <property type="entry name" value="OS03G0856100 PROTEIN"/>
    <property type="match status" value="1"/>
</dbReference>
<evidence type="ECO:0000313" key="8">
    <source>
        <dbReference type="Proteomes" id="UP000323386"/>
    </source>
</evidence>
<comment type="subunit">
    <text evidence="4">Binds to mitochondrial small subunit 15S rRNA.</text>
</comment>
<keyword evidence="2" id="KW-0677">Repeat</keyword>
<feature type="region of interest" description="Disordered" evidence="6">
    <location>
        <begin position="375"/>
        <end position="396"/>
    </location>
</feature>
<dbReference type="AlphaFoldDB" id="A0A5C3FCX8"/>
<feature type="compositionally biased region" description="Low complexity" evidence="6">
    <location>
        <begin position="39"/>
        <end position="49"/>
    </location>
</feature>
<organism evidence="7 8">
    <name type="scientific">Pseudozyma flocculosa</name>
    <dbReference type="NCBI Taxonomy" id="84751"/>
    <lineage>
        <taxon>Eukaryota</taxon>
        <taxon>Fungi</taxon>
        <taxon>Dikarya</taxon>
        <taxon>Basidiomycota</taxon>
        <taxon>Ustilaginomycotina</taxon>
        <taxon>Ustilaginomycetes</taxon>
        <taxon>Ustilaginales</taxon>
        <taxon>Ustilaginaceae</taxon>
        <taxon>Pseudozyma</taxon>
    </lineage>
</organism>
<evidence type="ECO:0000256" key="5">
    <source>
        <dbReference type="PROSITE-ProRule" id="PRU00708"/>
    </source>
</evidence>
<evidence type="ECO:0000256" key="6">
    <source>
        <dbReference type="SAM" id="MobiDB-lite"/>
    </source>
</evidence>
<feature type="region of interest" description="Disordered" evidence="6">
    <location>
        <begin position="763"/>
        <end position="800"/>
    </location>
</feature>
<sequence>MNPSATSSAAALARRLVALRHRAASSTAPLSSVTLSVDAAAGRRASSSSHGEQPARPPRRDQHFSVRTPRPRHPRNGYGDSAKFVGRSTNGRDAAGRAASNRSDTSMQQHDRLPGPAREAVLSLRAALVGQDYDAVWACWEKLETTGERLSVRDQAGILELCLRRIHPAAPAFSSSSPSRDLPIRPEPWDDRCWSWALAAVETRNPQLLAGWAKLAIIARRFELVDELVERVVAGRGEEAVDAQTKASLPAQDAARPGGDDAGEDAGQAGAGAGMAVDDDVAAAASSHETTTAPSAKAPHRLGRLDQQAMYHELLACLVTAKAIRDDLRGLVATMRRIDIGAIFNAFFKPNKVAEVANDLFRQLRSRDLSCVAPSSSSSSSLSSTAPPPPVPAVPADMEDLRVLRDRVDRFVSQAELARCHSSSVDSSRRIARLLGSLFNLRRPDAVWPLFEAAMEATTGSEAWLPLQGAKPGRPEEQTEGPAGLAWTESCWAVCLSGFLAAGKPDLALKVWAKYHELGFQPTLRIYNALLDGYSRAKNYEAAVRTWHQITAPKPAATNAGDASGAPPSAAAASPPAIVPDATMCTTMISIFFRNRQPGAARQLFEEMRRRHASSTDEFRIPTEACNAIVHGLCVNGQTDEAQAVLVQMQERGPPPSITTVNALLRAHGRSGDLASLAATLRIVGQLQLKPDVVTFTTVLDALLRKGGNPAGDSVRRILEMMEGMGVRANAVTYTALIKACLVGSEALGVDLAAESLFSSHHRGGGRGADAGGAARTTTATAASSGSSDGRGGPAPGPVAGDARIDAALELLDRMIKMRISPTEVTYTALIGAVLQNPQVVAYAFEQGQIPAQYAVVPRPLRALQETADTVREWRDRTPDVSLALVLLDKMRERGLSPNSTTYNYLVDGLARPGTDRAALVRALSLIDEMIAASSTGQSSSSSARRAPRPTEAAPGPFVSSLLGGSGALEAALEDRSTLARAGSLSYASWVVILSGLSARLEHGAADPAQRRECARALRTALHLMRVCGADELKGTDGGRALVRIAEGARTLLGTMRV</sequence>
<name>A0A5C3FCX8_9BASI</name>
<dbReference type="NCBIfam" id="TIGR00756">
    <property type="entry name" value="PPR"/>
    <property type="match status" value="3"/>
</dbReference>
<protein>
    <recommendedName>
        <fullName evidence="9">Pentacotripeptide-repeat region of PRORP domain-containing protein</fullName>
    </recommendedName>
</protein>
<feature type="region of interest" description="Disordered" evidence="6">
    <location>
        <begin position="555"/>
        <end position="574"/>
    </location>
</feature>
<evidence type="ECO:0000256" key="3">
    <source>
        <dbReference type="ARBA" id="ARBA00044493"/>
    </source>
</evidence>
<feature type="repeat" description="PPR" evidence="5">
    <location>
        <begin position="692"/>
        <end position="729"/>
    </location>
</feature>
<feature type="region of interest" description="Disordered" evidence="6">
    <location>
        <begin position="240"/>
        <end position="272"/>
    </location>
</feature>
<dbReference type="PROSITE" id="PS51375">
    <property type="entry name" value="PPR"/>
    <property type="match status" value="3"/>
</dbReference>
<evidence type="ECO:0000256" key="2">
    <source>
        <dbReference type="ARBA" id="ARBA00022737"/>
    </source>
</evidence>
<feature type="compositionally biased region" description="Low complexity" evidence="6">
    <location>
        <begin position="560"/>
        <end position="574"/>
    </location>
</feature>
<dbReference type="OrthoDB" id="185373at2759"/>
<dbReference type="PANTHER" id="PTHR47447:SF17">
    <property type="entry name" value="OS12G0638900 PROTEIN"/>
    <property type="match status" value="1"/>
</dbReference>
<dbReference type="Pfam" id="PF13812">
    <property type="entry name" value="PPR_3"/>
    <property type="match status" value="3"/>
</dbReference>
<gene>
    <name evidence="7" type="ORF">PSFLO_07691</name>
</gene>
<evidence type="ECO:0000313" key="7">
    <source>
        <dbReference type="EMBL" id="SPO42208.1"/>
    </source>
</evidence>
<feature type="repeat" description="PPR" evidence="5">
    <location>
        <begin position="622"/>
        <end position="656"/>
    </location>
</feature>
<feature type="region of interest" description="Disordered" evidence="6">
    <location>
        <begin position="21"/>
        <end position="113"/>
    </location>
</feature>
<proteinExistence type="inferred from homology"/>
<evidence type="ECO:0000256" key="1">
    <source>
        <dbReference type="ARBA" id="ARBA00006192"/>
    </source>
</evidence>